<evidence type="ECO:0000256" key="2">
    <source>
        <dbReference type="ARBA" id="ARBA00008312"/>
    </source>
</evidence>
<dbReference type="InterPro" id="IPR001433">
    <property type="entry name" value="OxRdtase_FAD/NAD-bd"/>
</dbReference>
<evidence type="ECO:0000256" key="4">
    <source>
        <dbReference type="ARBA" id="ARBA00022630"/>
    </source>
</evidence>
<dbReference type="GO" id="GO:0000166">
    <property type="term" value="F:nucleotide binding"/>
    <property type="evidence" value="ECO:0007669"/>
    <property type="project" value="UniProtKB-KW"/>
</dbReference>
<dbReference type="InterPro" id="IPR008333">
    <property type="entry name" value="Cbr1-like_FAD-bd_dom"/>
</dbReference>
<evidence type="ECO:0000259" key="10">
    <source>
        <dbReference type="PROSITE" id="PS51384"/>
    </source>
</evidence>
<keyword evidence="7" id="KW-0521">NADP</keyword>
<dbReference type="Pfam" id="PF00175">
    <property type="entry name" value="NAD_binding_1"/>
    <property type="match status" value="1"/>
</dbReference>
<dbReference type="Proteomes" id="UP000242175">
    <property type="component" value="Chromosome large"/>
</dbReference>
<dbReference type="KEGG" id="pmai:CF386_02735"/>
<dbReference type="AlphaFoldDB" id="A0A220VCH9"/>
<reference evidence="11 12" key="1">
    <citation type="journal article" date="2016" name="Int. J. Syst. Evol. Microbiol.">
        <title>Paraphotobacterium marinum gen. nov., sp. nov., a member of the family Vibrionaceae, isolated from surface seawater.</title>
        <authorList>
            <person name="Huang Z."/>
            <person name="Dong C."/>
            <person name="Shao Z."/>
        </authorList>
    </citation>
    <scope>NUCLEOTIDE SEQUENCE [LARGE SCALE GENOMIC DNA]</scope>
    <source>
        <strain evidence="11 12">NSCS20N07D</strain>
    </source>
</reference>
<accession>A0A220VCH9</accession>
<dbReference type="InterPro" id="IPR033892">
    <property type="entry name" value="FNR_bac"/>
</dbReference>
<evidence type="ECO:0000256" key="9">
    <source>
        <dbReference type="ARBA" id="ARBA00047776"/>
    </source>
</evidence>
<dbReference type="InterPro" id="IPR051930">
    <property type="entry name" value="FNR_type-1"/>
</dbReference>
<dbReference type="Gene3D" id="3.40.50.80">
    <property type="entry name" value="Nucleotide-binding domain of ferredoxin-NADP reductase (FNR) module"/>
    <property type="match status" value="1"/>
</dbReference>
<dbReference type="InterPro" id="IPR039261">
    <property type="entry name" value="FNR_nucleotide-bd"/>
</dbReference>
<dbReference type="RefSeq" id="WP_089072949.1">
    <property type="nucleotide sequence ID" value="NZ_CBCSAM010000009.1"/>
</dbReference>
<dbReference type="GO" id="GO:0004324">
    <property type="term" value="F:ferredoxin-NADP+ reductase activity"/>
    <property type="evidence" value="ECO:0007669"/>
    <property type="project" value="UniProtKB-EC"/>
</dbReference>
<keyword evidence="12" id="KW-1185">Reference proteome</keyword>
<organism evidence="11 12">
    <name type="scientific">Paraphotobacterium marinum</name>
    <dbReference type="NCBI Taxonomy" id="1755811"/>
    <lineage>
        <taxon>Bacteria</taxon>
        <taxon>Pseudomonadati</taxon>
        <taxon>Pseudomonadota</taxon>
        <taxon>Gammaproteobacteria</taxon>
        <taxon>Vibrionales</taxon>
        <taxon>Vibrionaceae</taxon>
        <taxon>Paraphotobacterium</taxon>
    </lineage>
</organism>
<dbReference type="InterPro" id="IPR017938">
    <property type="entry name" value="Riboflavin_synthase-like_b-brl"/>
</dbReference>
<evidence type="ECO:0000256" key="1">
    <source>
        <dbReference type="ARBA" id="ARBA00001974"/>
    </source>
</evidence>
<keyword evidence="4" id="KW-0285">Flavoprotein</keyword>
<evidence type="ECO:0000256" key="8">
    <source>
        <dbReference type="ARBA" id="ARBA00023002"/>
    </source>
</evidence>
<comment type="catalytic activity">
    <reaction evidence="9">
        <text>2 reduced [2Fe-2S]-[ferredoxin] + NADP(+) + H(+) = 2 oxidized [2Fe-2S]-[ferredoxin] + NADPH</text>
        <dbReference type="Rhea" id="RHEA:20125"/>
        <dbReference type="Rhea" id="RHEA-COMP:10000"/>
        <dbReference type="Rhea" id="RHEA-COMP:10001"/>
        <dbReference type="ChEBI" id="CHEBI:15378"/>
        <dbReference type="ChEBI" id="CHEBI:33737"/>
        <dbReference type="ChEBI" id="CHEBI:33738"/>
        <dbReference type="ChEBI" id="CHEBI:57783"/>
        <dbReference type="ChEBI" id="CHEBI:58349"/>
        <dbReference type="EC" id="1.18.1.2"/>
    </reaction>
</comment>
<keyword evidence="8" id="KW-0560">Oxidoreductase</keyword>
<dbReference type="PROSITE" id="PS51384">
    <property type="entry name" value="FAD_FR"/>
    <property type="match status" value="1"/>
</dbReference>
<dbReference type="EMBL" id="CP022355">
    <property type="protein sequence ID" value="ASK78039.1"/>
    <property type="molecule type" value="Genomic_DNA"/>
</dbReference>
<keyword evidence="5" id="KW-0547">Nucleotide-binding</keyword>
<dbReference type="SUPFAM" id="SSF52343">
    <property type="entry name" value="Ferredoxin reductase-like, C-terminal NADP-linked domain"/>
    <property type="match status" value="1"/>
</dbReference>
<sequence length="249" mass="28674">MSNWIEATVVENYKWTHNLFSLKIKANIDKFIAGQYTKLGLKIDDNIIQRAYSFVNKPQSSTLEIYITTVNDGLLSPQLEKLQKNDKIMITQHSNGFFTINEVPKSKDLWMIASGTAIGPYLSILNDDSQEVWHKYENIFIIHSVRYGEDLSYQKDFMAIQNKKPHAFKYIPFVSREDYPIGLRGRVTTALENGGLESYANTIISPENSQVMLCGNPELVRDAKALLEKKGLRKNLRRKPGHITMEHYW</sequence>
<comment type="similarity">
    <text evidence="2">Belongs to the ferredoxin--NADP reductase type 1 family.</text>
</comment>
<evidence type="ECO:0000313" key="11">
    <source>
        <dbReference type="EMBL" id="ASK78039.1"/>
    </source>
</evidence>
<dbReference type="GO" id="GO:0034599">
    <property type="term" value="P:cellular response to oxidative stress"/>
    <property type="evidence" value="ECO:0007669"/>
    <property type="project" value="TreeGrafter"/>
</dbReference>
<dbReference type="PANTHER" id="PTHR47878">
    <property type="entry name" value="OXIDOREDUCTASE FAD/NAD(P)-BINDING DOMAIN PROTEIN"/>
    <property type="match status" value="1"/>
</dbReference>
<protein>
    <recommendedName>
        <fullName evidence="3">ferredoxin--NADP(+) reductase</fullName>
        <ecNumber evidence="3">1.18.1.2</ecNumber>
    </recommendedName>
</protein>
<dbReference type="EC" id="1.18.1.2" evidence="3"/>
<name>A0A220VCH9_9GAMM</name>
<dbReference type="Gene3D" id="2.40.30.10">
    <property type="entry name" value="Translation factors"/>
    <property type="match status" value="1"/>
</dbReference>
<evidence type="ECO:0000256" key="5">
    <source>
        <dbReference type="ARBA" id="ARBA00022741"/>
    </source>
</evidence>
<evidence type="ECO:0000256" key="7">
    <source>
        <dbReference type="ARBA" id="ARBA00022857"/>
    </source>
</evidence>
<keyword evidence="6" id="KW-0274">FAD</keyword>
<dbReference type="SUPFAM" id="SSF63380">
    <property type="entry name" value="Riboflavin synthase domain-like"/>
    <property type="match status" value="1"/>
</dbReference>
<comment type="cofactor">
    <cofactor evidence="1">
        <name>FAD</name>
        <dbReference type="ChEBI" id="CHEBI:57692"/>
    </cofactor>
</comment>
<dbReference type="Pfam" id="PF00970">
    <property type="entry name" value="FAD_binding_6"/>
    <property type="match status" value="1"/>
</dbReference>
<dbReference type="CDD" id="cd06195">
    <property type="entry name" value="FNR1"/>
    <property type="match status" value="1"/>
</dbReference>
<gene>
    <name evidence="11" type="ORF">CF386_02735</name>
</gene>
<proteinExistence type="inferred from homology"/>
<dbReference type="PANTHER" id="PTHR47878:SF1">
    <property type="entry name" value="FLAVODOXIN_FERREDOXIN--NADP REDUCTASE"/>
    <property type="match status" value="1"/>
</dbReference>
<evidence type="ECO:0000313" key="12">
    <source>
        <dbReference type="Proteomes" id="UP000242175"/>
    </source>
</evidence>
<dbReference type="OrthoDB" id="9784483at2"/>
<dbReference type="GO" id="GO:0042167">
    <property type="term" value="P:heme catabolic process"/>
    <property type="evidence" value="ECO:0007669"/>
    <property type="project" value="TreeGrafter"/>
</dbReference>
<evidence type="ECO:0000256" key="6">
    <source>
        <dbReference type="ARBA" id="ARBA00022827"/>
    </source>
</evidence>
<evidence type="ECO:0000256" key="3">
    <source>
        <dbReference type="ARBA" id="ARBA00013223"/>
    </source>
</evidence>
<dbReference type="InterPro" id="IPR017927">
    <property type="entry name" value="FAD-bd_FR_type"/>
</dbReference>
<feature type="domain" description="FAD-binding FR-type" evidence="10">
    <location>
        <begin position="2"/>
        <end position="101"/>
    </location>
</feature>